<name>A0ABR2BNB6_9ROSI</name>
<dbReference type="EMBL" id="JBBPBM010000099">
    <property type="protein sequence ID" value="KAK8508595.1"/>
    <property type="molecule type" value="Genomic_DNA"/>
</dbReference>
<accession>A0ABR2BNB6</accession>
<evidence type="ECO:0000313" key="1">
    <source>
        <dbReference type="EMBL" id="KAK8508595.1"/>
    </source>
</evidence>
<sequence>MHTFRKANREPEKLAKITTQATIEVQSFPCAPAEVEDAYLDDLRSYEECLPMGCSLFMLSWGLDLLFSPRKRVQAKIGIVGGSSICR</sequence>
<keyword evidence="2" id="KW-1185">Reference proteome</keyword>
<evidence type="ECO:0000313" key="2">
    <source>
        <dbReference type="Proteomes" id="UP001472677"/>
    </source>
</evidence>
<protein>
    <submittedName>
        <fullName evidence="1">Uncharacterized protein</fullName>
    </submittedName>
</protein>
<comment type="caution">
    <text evidence="1">The sequence shown here is derived from an EMBL/GenBank/DDBJ whole genome shotgun (WGS) entry which is preliminary data.</text>
</comment>
<dbReference type="Proteomes" id="UP001472677">
    <property type="component" value="Unassembled WGS sequence"/>
</dbReference>
<proteinExistence type="predicted"/>
<gene>
    <name evidence="1" type="ORF">V6N12_044511</name>
</gene>
<organism evidence="1 2">
    <name type="scientific">Hibiscus sabdariffa</name>
    <name type="common">roselle</name>
    <dbReference type="NCBI Taxonomy" id="183260"/>
    <lineage>
        <taxon>Eukaryota</taxon>
        <taxon>Viridiplantae</taxon>
        <taxon>Streptophyta</taxon>
        <taxon>Embryophyta</taxon>
        <taxon>Tracheophyta</taxon>
        <taxon>Spermatophyta</taxon>
        <taxon>Magnoliopsida</taxon>
        <taxon>eudicotyledons</taxon>
        <taxon>Gunneridae</taxon>
        <taxon>Pentapetalae</taxon>
        <taxon>rosids</taxon>
        <taxon>malvids</taxon>
        <taxon>Malvales</taxon>
        <taxon>Malvaceae</taxon>
        <taxon>Malvoideae</taxon>
        <taxon>Hibiscus</taxon>
    </lineage>
</organism>
<reference evidence="1 2" key="1">
    <citation type="journal article" date="2024" name="G3 (Bethesda)">
        <title>Genome assembly of Hibiscus sabdariffa L. provides insights into metabolisms of medicinal natural products.</title>
        <authorList>
            <person name="Kim T."/>
        </authorList>
    </citation>
    <scope>NUCLEOTIDE SEQUENCE [LARGE SCALE GENOMIC DNA]</scope>
    <source>
        <strain evidence="1">TK-2024</strain>
        <tissue evidence="1">Old leaves</tissue>
    </source>
</reference>